<organism evidence="11 12">
    <name type="scientific">Microthyrium microscopicum</name>
    <dbReference type="NCBI Taxonomy" id="703497"/>
    <lineage>
        <taxon>Eukaryota</taxon>
        <taxon>Fungi</taxon>
        <taxon>Dikarya</taxon>
        <taxon>Ascomycota</taxon>
        <taxon>Pezizomycotina</taxon>
        <taxon>Dothideomycetes</taxon>
        <taxon>Dothideomycetes incertae sedis</taxon>
        <taxon>Microthyriales</taxon>
        <taxon>Microthyriaceae</taxon>
        <taxon>Microthyrium</taxon>
    </lineage>
</organism>
<dbReference type="Pfam" id="PF03167">
    <property type="entry name" value="UDG"/>
    <property type="match status" value="1"/>
</dbReference>
<keyword evidence="12" id="KW-1185">Reference proteome</keyword>
<feature type="domain" description="Uracil-DNA glycosylase-like" evidence="10">
    <location>
        <begin position="118"/>
        <end position="282"/>
    </location>
</feature>
<evidence type="ECO:0000313" key="12">
    <source>
        <dbReference type="Proteomes" id="UP000799302"/>
    </source>
</evidence>
<dbReference type="SMART" id="SM00987">
    <property type="entry name" value="UreE_C"/>
    <property type="match status" value="1"/>
</dbReference>
<dbReference type="HAMAP" id="MF_00148">
    <property type="entry name" value="UDG"/>
    <property type="match status" value="1"/>
</dbReference>
<dbReference type="InterPro" id="IPR002043">
    <property type="entry name" value="UDG_fam1"/>
</dbReference>
<evidence type="ECO:0000313" key="11">
    <source>
        <dbReference type="EMBL" id="KAF2666508.1"/>
    </source>
</evidence>
<dbReference type="GO" id="GO:0005739">
    <property type="term" value="C:mitochondrion"/>
    <property type="evidence" value="ECO:0007669"/>
    <property type="project" value="UniProtKB-SubCell"/>
</dbReference>
<dbReference type="PROSITE" id="PS00130">
    <property type="entry name" value="U_DNA_GLYCOSYLASE"/>
    <property type="match status" value="1"/>
</dbReference>
<dbReference type="OrthoDB" id="10031947at2759"/>
<dbReference type="EC" id="3.2.2.27" evidence="7 9"/>
<dbReference type="AlphaFoldDB" id="A0A6A6U5V2"/>
<reference evidence="11" key="1">
    <citation type="journal article" date="2020" name="Stud. Mycol.">
        <title>101 Dothideomycetes genomes: a test case for predicting lifestyles and emergence of pathogens.</title>
        <authorList>
            <person name="Haridas S."/>
            <person name="Albert R."/>
            <person name="Binder M."/>
            <person name="Bloem J."/>
            <person name="Labutti K."/>
            <person name="Salamov A."/>
            <person name="Andreopoulos B."/>
            <person name="Baker S."/>
            <person name="Barry K."/>
            <person name="Bills G."/>
            <person name="Bluhm B."/>
            <person name="Cannon C."/>
            <person name="Castanera R."/>
            <person name="Culley D."/>
            <person name="Daum C."/>
            <person name="Ezra D."/>
            <person name="Gonzalez J."/>
            <person name="Henrissat B."/>
            <person name="Kuo A."/>
            <person name="Liang C."/>
            <person name="Lipzen A."/>
            <person name="Lutzoni F."/>
            <person name="Magnuson J."/>
            <person name="Mondo S."/>
            <person name="Nolan M."/>
            <person name="Ohm R."/>
            <person name="Pangilinan J."/>
            <person name="Park H.-J."/>
            <person name="Ramirez L."/>
            <person name="Alfaro M."/>
            <person name="Sun H."/>
            <person name="Tritt A."/>
            <person name="Yoshinaga Y."/>
            <person name="Zwiers L.-H."/>
            <person name="Turgeon B."/>
            <person name="Goodwin S."/>
            <person name="Spatafora J."/>
            <person name="Crous P."/>
            <person name="Grigoriev I."/>
        </authorList>
    </citation>
    <scope>NUCLEOTIDE SEQUENCE</scope>
    <source>
        <strain evidence="11">CBS 115976</strain>
    </source>
</reference>
<dbReference type="EMBL" id="MU004238">
    <property type="protein sequence ID" value="KAF2666508.1"/>
    <property type="molecule type" value="Genomic_DNA"/>
</dbReference>
<dbReference type="Gene3D" id="3.40.470.10">
    <property type="entry name" value="Uracil-DNA glycosylase-like domain"/>
    <property type="match status" value="1"/>
</dbReference>
<dbReference type="GO" id="GO:0004844">
    <property type="term" value="F:uracil DNA N-glycosylase activity"/>
    <property type="evidence" value="ECO:0007669"/>
    <property type="project" value="UniProtKB-UniRule"/>
</dbReference>
<sequence length="313" mass="34867">MSLKRKAADAVTSEAKKAKAGANSSITHFFGAPKVIPKTKASIAAAEFNKDDWVKTLTEEQKQLLTLEINTLDESWLAHLKDELVTTQFLDLKRFLKKEVLSGKKVFPPSADVYSWSRLTPLDKVKVVIIGQDPYHNQNQAHGLCFSVRPPTPAPPSLGNIYKSLTNDYPDFVPPPNKSGLLTPWAERGVLMLNTSLTVEAHKPASHSGKGWERLTQKVIDVVNKERRGGVVFLAWGKHAQDRMKGIDKAKHYVLQSAHPSPFSARNGFLDNGHFKKTNEWLETKYGAEGIIDWNLTVDLEKADADVNPAKEH</sequence>
<keyword evidence="4 7" id="KW-0496">Mitochondrion</keyword>
<feature type="active site" description="Proton acceptor" evidence="7 8">
    <location>
        <position position="133"/>
    </location>
</feature>
<dbReference type="FunFam" id="3.40.470.10:FF:000007">
    <property type="entry name" value="Uracil-DNA glycosylase"/>
    <property type="match status" value="1"/>
</dbReference>
<comment type="similarity">
    <text evidence="1 7 9">Belongs to the uracil-DNA glycosylase (UDG) superfamily. UNG family.</text>
</comment>
<accession>A0A6A6U5V2</accession>
<dbReference type="InterPro" id="IPR018085">
    <property type="entry name" value="Ura-DNA_Glyclase_AS"/>
</dbReference>
<evidence type="ECO:0000256" key="1">
    <source>
        <dbReference type="ARBA" id="ARBA00008184"/>
    </source>
</evidence>
<comment type="function">
    <text evidence="7 9">Excises uracil residues from the DNA which can arise as a result of misincorporation of dUMP residues by DNA polymerase or due to deamination of cytosine.</text>
</comment>
<evidence type="ECO:0000256" key="4">
    <source>
        <dbReference type="ARBA" id="ARBA00023128"/>
    </source>
</evidence>
<dbReference type="PANTHER" id="PTHR11264:SF0">
    <property type="entry name" value="URACIL-DNA GLYCOSYLASE"/>
    <property type="match status" value="1"/>
</dbReference>
<dbReference type="InterPro" id="IPR036895">
    <property type="entry name" value="Uracil-DNA_glycosylase-like_sf"/>
</dbReference>
<dbReference type="CDD" id="cd10027">
    <property type="entry name" value="UDG-F1-like"/>
    <property type="match status" value="1"/>
</dbReference>
<dbReference type="NCBIfam" id="NF003589">
    <property type="entry name" value="PRK05254.1-2"/>
    <property type="match status" value="1"/>
</dbReference>
<keyword evidence="6 7" id="KW-0539">Nucleus</keyword>
<comment type="catalytic activity">
    <reaction evidence="7 9">
        <text>Hydrolyzes single-stranded DNA or mismatched double-stranded DNA and polynucleotides, releasing free uracil.</text>
        <dbReference type="EC" id="3.2.2.27"/>
    </reaction>
</comment>
<gene>
    <name evidence="7" type="primary">UNG1</name>
    <name evidence="11" type="ORF">BT63DRAFT_481024</name>
</gene>
<dbReference type="NCBIfam" id="NF003588">
    <property type="entry name" value="PRK05254.1-1"/>
    <property type="match status" value="1"/>
</dbReference>
<dbReference type="SUPFAM" id="SSF52141">
    <property type="entry name" value="Uracil-DNA glycosylase-like"/>
    <property type="match status" value="1"/>
</dbReference>
<evidence type="ECO:0000256" key="6">
    <source>
        <dbReference type="ARBA" id="ARBA00023242"/>
    </source>
</evidence>
<evidence type="ECO:0000256" key="7">
    <source>
        <dbReference type="HAMAP-Rule" id="MF_03166"/>
    </source>
</evidence>
<dbReference type="NCBIfam" id="NF003592">
    <property type="entry name" value="PRK05254.1-5"/>
    <property type="match status" value="1"/>
</dbReference>
<dbReference type="InterPro" id="IPR005122">
    <property type="entry name" value="Uracil-DNA_glycosylase-like"/>
</dbReference>
<dbReference type="NCBIfam" id="TIGR00628">
    <property type="entry name" value="ung"/>
    <property type="match status" value="1"/>
</dbReference>
<dbReference type="GO" id="GO:0097510">
    <property type="term" value="P:base-excision repair, AP site formation via deaminated base removal"/>
    <property type="evidence" value="ECO:0007669"/>
    <property type="project" value="TreeGrafter"/>
</dbReference>
<comment type="subcellular location">
    <subcellularLocation>
        <location evidence="7">Mitochondrion</location>
    </subcellularLocation>
    <subcellularLocation>
        <location evidence="7">Nucleus</location>
    </subcellularLocation>
</comment>
<proteinExistence type="inferred from homology"/>
<dbReference type="PANTHER" id="PTHR11264">
    <property type="entry name" value="URACIL-DNA GLYCOSYLASE"/>
    <property type="match status" value="1"/>
</dbReference>
<evidence type="ECO:0000256" key="3">
    <source>
        <dbReference type="ARBA" id="ARBA00022801"/>
    </source>
</evidence>
<dbReference type="SMART" id="SM00986">
    <property type="entry name" value="UDG"/>
    <property type="match status" value="1"/>
</dbReference>
<keyword evidence="2 7" id="KW-0227">DNA damage</keyword>
<evidence type="ECO:0000256" key="2">
    <source>
        <dbReference type="ARBA" id="ARBA00022763"/>
    </source>
</evidence>
<dbReference type="Proteomes" id="UP000799302">
    <property type="component" value="Unassembled WGS sequence"/>
</dbReference>
<keyword evidence="5 7" id="KW-0234">DNA repair</keyword>
<name>A0A6A6U5V2_9PEZI</name>
<evidence type="ECO:0000256" key="9">
    <source>
        <dbReference type="RuleBase" id="RU003780"/>
    </source>
</evidence>
<keyword evidence="3 7" id="KW-0378">Hydrolase</keyword>
<dbReference type="GO" id="GO:0005634">
    <property type="term" value="C:nucleus"/>
    <property type="evidence" value="ECO:0007669"/>
    <property type="project" value="UniProtKB-SubCell"/>
</dbReference>
<evidence type="ECO:0000259" key="10">
    <source>
        <dbReference type="SMART" id="SM00986"/>
    </source>
</evidence>
<evidence type="ECO:0000256" key="5">
    <source>
        <dbReference type="ARBA" id="ARBA00023204"/>
    </source>
</evidence>
<evidence type="ECO:0000256" key="8">
    <source>
        <dbReference type="PROSITE-ProRule" id="PRU10072"/>
    </source>
</evidence>
<protein>
    <recommendedName>
        <fullName evidence="7 9">Uracil-DNA glycosylase</fullName>
        <shortName evidence="7">UDG</shortName>
        <ecNumber evidence="7 9">3.2.2.27</ecNumber>
    </recommendedName>
</protein>